<dbReference type="KEGG" id="atm:ANT_17230"/>
<dbReference type="EMBL" id="AP012029">
    <property type="protein sequence ID" value="BAJ63749.1"/>
    <property type="molecule type" value="Genomic_DNA"/>
</dbReference>
<reference evidence="1 2" key="1">
    <citation type="submission" date="2010-12" db="EMBL/GenBank/DDBJ databases">
        <title>Whole genome sequence of Anaerolinea thermophila UNI-1.</title>
        <authorList>
            <person name="Narita-Yamada S."/>
            <person name="Kishi E."/>
            <person name="Watanabe Y."/>
            <person name="Takasaki K."/>
            <person name="Ankai A."/>
            <person name="Oguchi A."/>
            <person name="Fukui S."/>
            <person name="Takahashi M."/>
            <person name="Yashiro I."/>
            <person name="Hosoyama A."/>
            <person name="Sekiguchi Y."/>
            <person name="Hanada S."/>
            <person name="Fujita N."/>
        </authorList>
    </citation>
    <scope>NUCLEOTIDE SEQUENCE [LARGE SCALE GENOMIC DNA]</scope>
    <source>
        <strain evidence="2">DSM 14523 / JCM 11388 / NBRC 100420 / UNI-1</strain>
    </source>
</reference>
<dbReference type="Proteomes" id="UP000008922">
    <property type="component" value="Chromosome"/>
</dbReference>
<name>E8N5N5_ANATU</name>
<protein>
    <submittedName>
        <fullName evidence="1">Uncharacterized protein</fullName>
    </submittedName>
</protein>
<proteinExistence type="predicted"/>
<sequence>MVSFEKFGVNQRFPEKGNERKLLIERGSFVIFFKEVWQRTFCRFFPRHFSIPFDKGGTDYVDSQNQYDGPQCQI</sequence>
<accession>E8N5N5</accession>
<dbReference type="InParanoid" id="E8N5N5"/>
<keyword evidence="2" id="KW-1185">Reference proteome</keyword>
<dbReference type="HOGENOM" id="CLU_2679642_0_0_0"/>
<gene>
    <name evidence="1" type="ordered locus">ANT_17230</name>
</gene>
<evidence type="ECO:0000313" key="1">
    <source>
        <dbReference type="EMBL" id="BAJ63749.1"/>
    </source>
</evidence>
<dbReference type="STRING" id="926569.ANT_17230"/>
<organism evidence="1 2">
    <name type="scientific">Anaerolinea thermophila (strain DSM 14523 / JCM 11388 / NBRC 100420 / UNI-1)</name>
    <dbReference type="NCBI Taxonomy" id="926569"/>
    <lineage>
        <taxon>Bacteria</taxon>
        <taxon>Bacillati</taxon>
        <taxon>Chloroflexota</taxon>
        <taxon>Anaerolineae</taxon>
        <taxon>Anaerolineales</taxon>
        <taxon>Anaerolineaceae</taxon>
        <taxon>Anaerolinea</taxon>
    </lineage>
</organism>
<dbReference type="AlphaFoldDB" id="E8N5N5"/>
<evidence type="ECO:0000313" key="2">
    <source>
        <dbReference type="Proteomes" id="UP000008922"/>
    </source>
</evidence>